<feature type="domain" description="NADH:ubiquinone oxidoreductase-like 20kDa subunit" evidence="4">
    <location>
        <begin position="14"/>
        <end position="153"/>
    </location>
</feature>
<dbReference type="InterPro" id="IPR051349">
    <property type="entry name" value="Hydrogenase_assoc-protein"/>
</dbReference>
<comment type="caution">
    <text evidence="5">The sequence shown here is derived from an EMBL/GenBank/DDBJ whole genome shotgun (WGS) entry which is preliminary data.</text>
</comment>
<keyword evidence="5" id="KW-0830">Ubiquinone</keyword>
<name>A0A4S1CHJ9_9BACT</name>
<evidence type="ECO:0000256" key="2">
    <source>
        <dbReference type="ARBA" id="ARBA00022764"/>
    </source>
</evidence>
<dbReference type="SUPFAM" id="SSF56770">
    <property type="entry name" value="HydA/Nqo6-like"/>
    <property type="match status" value="1"/>
</dbReference>
<keyword evidence="2" id="KW-0574">Periplasm</keyword>
<dbReference type="GO" id="GO:0016491">
    <property type="term" value="F:oxidoreductase activity"/>
    <property type="evidence" value="ECO:0007669"/>
    <property type="project" value="UniProtKB-KW"/>
</dbReference>
<dbReference type="InterPro" id="IPR037024">
    <property type="entry name" value="NiFe_Hase_small_N_sf"/>
</dbReference>
<dbReference type="EMBL" id="SRSC01000002">
    <property type="protein sequence ID" value="TGU72576.1"/>
    <property type="molecule type" value="Genomic_DNA"/>
</dbReference>
<evidence type="ECO:0000259" key="4">
    <source>
        <dbReference type="Pfam" id="PF01058"/>
    </source>
</evidence>
<dbReference type="Gene3D" id="3.40.50.700">
    <property type="entry name" value="NADH:ubiquinone oxidoreductase-like, 20kDa subunit"/>
    <property type="match status" value="1"/>
</dbReference>
<keyword evidence="6" id="KW-1185">Reference proteome</keyword>
<dbReference type="PANTHER" id="PTHR42845:SF3">
    <property type="entry name" value="CYTOSOLIC NIFE-HYDROGENASE, DELTA SUBUNIT"/>
    <property type="match status" value="1"/>
</dbReference>
<dbReference type="PANTHER" id="PTHR42845">
    <property type="entry name" value="COENZYME F420-REDUCING HYDROGENASE, GAMMA SUBUNIT"/>
    <property type="match status" value="1"/>
</dbReference>
<sequence length="252" mass="27418">MKPVRLAIAGLTACSGCQLTLLNCEDELPDVLRRFELVYFPMAQSGGRREGPFDAALVEGAVSTPADLDMLFSLRNASRLLVAYGTCAAFGGVAAMNNGQSQRQELLQTVYGSEASLPESFAPAPFGNFVSVDWTIRGCPPEKEEVVELLAALLAGTLPPVRSYPVCTECRSRENLCLLLEKGELCLGPVIQGGCNARCPATGIVCEGCRGPVREANVAQELELLLERGFGREEIERRMNRFKPGWDYGQRR</sequence>
<evidence type="ECO:0000256" key="3">
    <source>
        <dbReference type="ARBA" id="ARBA00023002"/>
    </source>
</evidence>
<comment type="subcellular location">
    <subcellularLocation>
        <location evidence="1">Periplasm</location>
    </subcellularLocation>
</comment>
<proteinExistence type="predicted"/>
<reference evidence="5 6" key="1">
    <citation type="submission" date="2019-04" db="EMBL/GenBank/DDBJ databases">
        <title>Geobacter oryzae sp. nov., ferric-reducing bacteria isolated from paddy soil.</title>
        <authorList>
            <person name="Xu Z."/>
            <person name="Masuda Y."/>
            <person name="Itoh H."/>
            <person name="Senoo K."/>
        </authorList>
    </citation>
    <scope>NUCLEOTIDE SEQUENCE [LARGE SCALE GENOMIC DNA]</scope>
    <source>
        <strain evidence="5 6">Red111</strain>
    </source>
</reference>
<evidence type="ECO:0000313" key="6">
    <source>
        <dbReference type="Proteomes" id="UP000306416"/>
    </source>
</evidence>
<dbReference type="Pfam" id="PF01058">
    <property type="entry name" value="Oxidored_q6"/>
    <property type="match status" value="1"/>
</dbReference>
<dbReference type="GO" id="GO:0051536">
    <property type="term" value="F:iron-sulfur cluster binding"/>
    <property type="evidence" value="ECO:0007669"/>
    <property type="project" value="InterPro"/>
</dbReference>
<gene>
    <name evidence="5" type="ORF">E4633_09740</name>
</gene>
<evidence type="ECO:0000256" key="1">
    <source>
        <dbReference type="ARBA" id="ARBA00004418"/>
    </source>
</evidence>
<organism evidence="5 6">
    <name type="scientific">Geomonas terrae</name>
    <dbReference type="NCBI Taxonomy" id="2562681"/>
    <lineage>
        <taxon>Bacteria</taxon>
        <taxon>Pseudomonadati</taxon>
        <taxon>Thermodesulfobacteriota</taxon>
        <taxon>Desulfuromonadia</taxon>
        <taxon>Geobacterales</taxon>
        <taxon>Geobacteraceae</taxon>
        <taxon>Geomonas</taxon>
    </lineage>
</organism>
<keyword evidence="3" id="KW-0560">Oxidoreductase</keyword>
<dbReference type="GO" id="GO:0042597">
    <property type="term" value="C:periplasmic space"/>
    <property type="evidence" value="ECO:0007669"/>
    <property type="project" value="UniProtKB-SubCell"/>
</dbReference>
<dbReference type="InterPro" id="IPR006137">
    <property type="entry name" value="NADH_UbQ_OxRdtase-like_20kDa"/>
</dbReference>
<dbReference type="RefSeq" id="WP_135870051.1">
    <property type="nucleotide sequence ID" value="NZ_SRSC01000002.1"/>
</dbReference>
<accession>A0A4S1CHJ9</accession>
<dbReference type="AlphaFoldDB" id="A0A4S1CHJ9"/>
<protein>
    <submittedName>
        <fullName evidence="5">NADH:ubiquinone oxidoreductase</fullName>
    </submittedName>
</protein>
<dbReference type="Proteomes" id="UP000306416">
    <property type="component" value="Unassembled WGS sequence"/>
</dbReference>
<evidence type="ECO:0000313" key="5">
    <source>
        <dbReference type="EMBL" id="TGU72576.1"/>
    </source>
</evidence>